<evidence type="ECO:0000313" key="2">
    <source>
        <dbReference type="EMBL" id="MEG3184296.1"/>
    </source>
</evidence>
<dbReference type="RefSeq" id="WP_332616793.1">
    <property type="nucleotide sequence ID" value="NZ_JAXGFP010000004.1"/>
</dbReference>
<keyword evidence="1" id="KW-0732">Signal</keyword>
<feature type="chain" id="PRO_5046906328" description="Acyloxyacyl hydrolase" evidence="1">
    <location>
        <begin position="23"/>
        <end position="152"/>
    </location>
</feature>
<feature type="signal peptide" evidence="1">
    <location>
        <begin position="1"/>
        <end position="22"/>
    </location>
</feature>
<name>A0ABU7YZF2_9GAMM</name>
<proteinExistence type="predicted"/>
<evidence type="ECO:0008006" key="4">
    <source>
        <dbReference type="Google" id="ProtNLM"/>
    </source>
</evidence>
<gene>
    <name evidence="2" type="ORF">SNE34_09765</name>
</gene>
<evidence type="ECO:0000313" key="3">
    <source>
        <dbReference type="Proteomes" id="UP001355056"/>
    </source>
</evidence>
<protein>
    <recommendedName>
        <fullName evidence="4">Acyloxyacyl hydrolase</fullName>
    </recommendedName>
</protein>
<accession>A0ABU7YZF2</accession>
<dbReference type="Gene3D" id="2.40.160.20">
    <property type="match status" value="1"/>
</dbReference>
<comment type="caution">
    <text evidence="2">The sequence shown here is derived from an EMBL/GenBank/DDBJ whole genome shotgun (WGS) entry which is preliminary data.</text>
</comment>
<evidence type="ECO:0000256" key="1">
    <source>
        <dbReference type="SAM" id="SignalP"/>
    </source>
</evidence>
<keyword evidence="3" id="KW-1185">Reference proteome</keyword>
<dbReference type="EMBL" id="JAXGFP010000004">
    <property type="protein sequence ID" value="MEG3184296.1"/>
    <property type="molecule type" value="Genomic_DNA"/>
</dbReference>
<sequence length="152" mass="16168">MAKIVKVLLAAIVVASSSAVRAGDGFGVGGGVTDEIDGQRTPVVTVSWLGATRHPWEFSAGYLGDRDRPVSGRAPVTVFVAVSKRLTWRGWFASGGVALIDRDSDVLSGYGQFYTGAGYAGPRWTLSLRHLSNGDTGGDNLGETFVLLEYRF</sequence>
<dbReference type="Proteomes" id="UP001355056">
    <property type="component" value="Unassembled WGS sequence"/>
</dbReference>
<organism evidence="2 3">
    <name type="scientific">Novilysobacter erysipheiresistens</name>
    <dbReference type="NCBI Taxonomy" id="1749332"/>
    <lineage>
        <taxon>Bacteria</taxon>
        <taxon>Pseudomonadati</taxon>
        <taxon>Pseudomonadota</taxon>
        <taxon>Gammaproteobacteria</taxon>
        <taxon>Lysobacterales</taxon>
        <taxon>Lysobacteraceae</taxon>
        <taxon>Novilysobacter</taxon>
    </lineage>
</organism>
<reference evidence="2 3" key="1">
    <citation type="journal article" date="2016" name="Int. J. Syst. Evol. Microbiol.">
        <title>Lysobacter erysipheiresistens sp. nov., an antagonist of powdery mildew, isolated from tobacco-cultivated soil.</title>
        <authorList>
            <person name="Xie B."/>
            <person name="Li T."/>
            <person name="Lin X."/>
            <person name="Wang C.J."/>
            <person name="Chen Y.J."/>
            <person name="Liu W.J."/>
            <person name="Zhao Z.W."/>
        </authorList>
    </citation>
    <scope>NUCLEOTIDE SEQUENCE [LARGE SCALE GENOMIC DNA]</scope>
    <source>
        <strain evidence="2 3">RS-LYSO-3</strain>
    </source>
</reference>